<dbReference type="InterPro" id="IPR036890">
    <property type="entry name" value="HATPase_C_sf"/>
</dbReference>
<evidence type="ECO:0000256" key="9">
    <source>
        <dbReference type="ARBA" id="ARBA00022777"/>
    </source>
</evidence>
<reference evidence="17 18" key="1">
    <citation type="submission" date="2023-06" db="EMBL/GenBank/DDBJ databases">
        <title>Azospirillum isscasensis sp.nov, a bacterium isolated from rhizosphere soil of rice.</title>
        <authorList>
            <person name="Wang H."/>
        </authorList>
    </citation>
    <scope>NUCLEOTIDE SEQUENCE [LARGE SCALE GENOMIC DNA]</scope>
    <source>
        <strain evidence="17 18">C340-1</strain>
    </source>
</reference>
<evidence type="ECO:0000256" key="5">
    <source>
        <dbReference type="ARBA" id="ARBA00022553"/>
    </source>
</evidence>
<dbReference type="SUPFAM" id="SSF55785">
    <property type="entry name" value="PYP-like sensor domain (PAS domain)"/>
    <property type="match status" value="1"/>
</dbReference>
<dbReference type="Gene3D" id="3.30.450.20">
    <property type="entry name" value="PAS domain"/>
    <property type="match status" value="1"/>
</dbReference>
<gene>
    <name evidence="17" type="ORF">QSG27_06830</name>
</gene>
<dbReference type="PANTHER" id="PTHR43065:SF46">
    <property type="entry name" value="C4-DICARBOXYLATE TRANSPORT SENSOR PROTEIN DCTB"/>
    <property type="match status" value="1"/>
</dbReference>
<keyword evidence="6" id="KW-0808">Transferase</keyword>
<evidence type="ECO:0000256" key="1">
    <source>
        <dbReference type="ARBA" id="ARBA00000085"/>
    </source>
</evidence>
<proteinExistence type="predicted"/>
<keyword evidence="9" id="KW-0418">Kinase</keyword>
<dbReference type="InterPro" id="IPR035965">
    <property type="entry name" value="PAS-like_dom_sf"/>
</dbReference>
<dbReference type="InterPro" id="IPR003661">
    <property type="entry name" value="HisK_dim/P_dom"/>
</dbReference>
<dbReference type="SMART" id="SM00388">
    <property type="entry name" value="HisKA"/>
    <property type="match status" value="1"/>
</dbReference>
<protein>
    <recommendedName>
        <fullName evidence="3">histidine kinase</fullName>
        <ecNumber evidence="3">2.7.13.3</ecNumber>
    </recommendedName>
</protein>
<comment type="catalytic activity">
    <reaction evidence="1">
        <text>ATP + protein L-histidine = ADP + protein N-phospho-L-histidine.</text>
        <dbReference type="EC" id="2.7.13.3"/>
    </reaction>
</comment>
<dbReference type="SUPFAM" id="SSF55874">
    <property type="entry name" value="ATPase domain of HSP90 chaperone/DNA topoisomerase II/histidine kinase"/>
    <property type="match status" value="1"/>
</dbReference>
<dbReference type="PANTHER" id="PTHR43065">
    <property type="entry name" value="SENSOR HISTIDINE KINASE"/>
    <property type="match status" value="1"/>
</dbReference>
<accession>A0ABU0WE02</accession>
<evidence type="ECO:0000259" key="16">
    <source>
        <dbReference type="PROSITE" id="PS50112"/>
    </source>
</evidence>
<evidence type="ECO:0000256" key="7">
    <source>
        <dbReference type="ARBA" id="ARBA00022692"/>
    </source>
</evidence>
<evidence type="ECO:0000256" key="8">
    <source>
        <dbReference type="ARBA" id="ARBA00022741"/>
    </source>
</evidence>
<feature type="transmembrane region" description="Helical" evidence="14">
    <location>
        <begin position="53"/>
        <end position="76"/>
    </location>
</feature>
<keyword evidence="10 17" id="KW-0067">ATP-binding</keyword>
<dbReference type="Pfam" id="PF02518">
    <property type="entry name" value="HATPase_c"/>
    <property type="match status" value="1"/>
</dbReference>
<feature type="transmembrane region" description="Helical" evidence="14">
    <location>
        <begin position="272"/>
        <end position="291"/>
    </location>
</feature>
<dbReference type="Gene3D" id="3.30.565.10">
    <property type="entry name" value="Histidine kinase-like ATPase, C-terminal domain"/>
    <property type="match status" value="1"/>
</dbReference>
<comment type="caution">
    <text evidence="17">The sequence shown here is derived from an EMBL/GenBank/DDBJ whole genome shotgun (WGS) entry which is preliminary data.</text>
</comment>
<keyword evidence="11 14" id="KW-1133">Transmembrane helix</keyword>
<dbReference type="InterPro" id="IPR036097">
    <property type="entry name" value="HisK_dim/P_sf"/>
</dbReference>
<keyword evidence="13 14" id="KW-0472">Membrane</keyword>
<sequence length="664" mass="71451">MLKISFLKLNSNKFLSVVVSTTLFSILWMGLYEAAHAFDISQSASAWYPGPGLTIAFLATFGPRYLICAIIGIFWYDNTFSLLDMMSGVRQVFIYGSAGLYLKFLTRSQLPLRDRSHVNIFVAIACGSTLLSAITAGLIFQPYWVNSTFIDILVSFWIGDLAGVLLACPVFLMLFAALEDRTPPSPSAGWLPQPSRSLLIGTLSIAGFAAVAFSIDAAFITNGKAWFIVLFPVAMLALRNGFGAAVVGIVVVNIVAVLLYKAFGRTGDPAQLQVLLVMTDVAALLIGAAISEHKGTAAALRKSEQRQRDIASENRMLAQAVHASSISVTIIDTATPRLALLFVNDAFCTLTGYTRDQLHDADLAGLLAPGKTPDDLYDAIRHRERARHTVDLVTADGAILRDRLSLAPIKDDDDATSAYLVLHEDIAAAQKREGMEREREKLVALGQLAGGVAHEINNLLHPMINLATEVEHLWGQEGQDARRHLRMIRSCGTKAADIVRKVLSFARQGAGPRGPLDIGDAILAAADLNRRSLPPSVAIHTRIDVTGIIQASATEVSQVLTNLLLNASHAMDGRGTINIVLDRDDAAASFRLTVTDDGAGMDEAVRARIFEPFFTTKPIGSGTGLGLSVVYGIVKDWGGTIDVRTAPNKGTTFIITVPAIGTDT</sequence>
<dbReference type="InterPro" id="IPR000014">
    <property type="entry name" value="PAS"/>
</dbReference>
<dbReference type="CDD" id="cd00130">
    <property type="entry name" value="PAS"/>
    <property type="match status" value="1"/>
</dbReference>
<dbReference type="CDD" id="cd00082">
    <property type="entry name" value="HisKA"/>
    <property type="match status" value="1"/>
</dbReference>
<feature type="transmembrane region" description="Helical" evidence="14">
    <location>
        <begin position="198"/>
        <end position="221"/>
    </location>
</feature>
<dbReference type="Gene3D" id="1.10.287.130">
    <property type="match status" value="1"/>
</dbReference>
<dbReference type="SMART" id="SM00091">
    <property type="entry name" value="PAS"/>
    <property type="match status" value="1"/>
</dbReference>
<evidence type="ECO:0000259" key="15">
    <source>
        <dbReference type="PROSITE" id="PS50109"/>
    </source>
</evidence>
<keyword evidence="7 14" id="KW-0812">Transmembrane</keyword>
<dbReference type="GO" id="GO:0005524">
    <property type="term" value="F:ATP binding"/>
    <property type="evidence" value="ECO:0007669"/>
    <property type="project" value="UniProtKB-KW"/>
</dbReference>
<dbReference type="Pfam" id="PF05231">
    <property type="entry name" value="MASE1"/>
    <property type="match status" value="1"/>
</dbReference>
<evidence type="ECO:0000313" key="18">
    <source>
        <dbReference type="Proteomes" id="UP001227317"/>
    </source>
</evidence>
<dbReference type="Proteomes" id="UP001227317">
    <property type="component" value="Unassembled WGS sequence"/>
</dbReference>
<organism evidence="17 18">
    <name type="scientific">Azospirillum isscasi</name>
    <dbReference type="NCBI Taxonomy" id="3053926"/>
    <lineage>
        <taxon>Bacteria</taxon>
        <taxon>Pseudomonadati</taxon>
        <taxon>Pseudomonadota</taxon>
        <taxon>Alphaproteobacteria</taxon>
        <taxon>Rhodospirillales</taxon>
        <taxon>Azospirillaceae</taxon>
        <taxon>Azospirillum</taxon>
    </lineage>
</organism>
<keyword evidence="4" id="KW-1003">Cell membrane</keyword>
<feature type="transmembrane region" description="Helical" evidence="14">
    <location>
        <begin position="152"/>
        <end position="178"/>
    </location>
</feature>
<evidence type="ECO:0000256" key="4">
    <source>
        <dbReference type="ARBA" id="ARBA00022475"/>
    </source>
</evidence>
<keyword evidence="18" id="KW-1185">Reference proteome</keyword>
<dbReference type="PRINTS" id="PR00344">
    <property type="entry name" value="BCTRLSENSOR"/>
</dbReference>
<dbReference type="InterPro" id="IPR003594">
    <property type="entry name" value="HATPase_dom"/>
</dbReference>
<feature type="transmembrane region" description="Helical" evidence="14">
    <location>
        <begin position="14"/>
        <end position="32"/>
    </location>
</feature>
<dbReference type="NCBIfam" id="TIGR00229">
    <property type="entry name" value="sensory_box"/>
    <property type="match status" value="1"/>
</dbReference>
<dbReference type="PROSITE" id="PS50109">
    <property type="entry name" value="HIS_KIN"/>
    <property type="match status" value="1"/>
</dbReference>
<evidence type="ECO:0000313" key="17">
    <source>
        <dbReference type="EMBL" id="MDQ2102406.1"/>
    </source>
</evidence>
<dbReference type="RefSeq" id="WP_306704490.1">
    <property type="nucleotide sequence ID" value="NZ_JAUJFI010000021.1"/>
</dbReference>
<feature type="transmembrane region" description="Helical" evidence="14">
    <location>
        <begin position="241"/>
        <end position="260"/>
    </location>
</feature>
<feature type="transmembrane region" description="Helical" evidence="14">
    <location>
        <begin position="118"/>
        <end position="140"/>
    </location>
</feature>
<keyword evidence="8" id="KW-0547">Nucleotide-binding</keyword>
<evidence type="ECO:0000256" key="12">
    <source>
        <dbReference type="ARBA" id="ARBA00023012"/>
    </source>
</evidence>
<dbReference type="InterPro" id="IPR007895">
    <property type="entry name" value="MASE1"/>
</dbReference>
<dbReference type="SMART" id="SM00387">
    <property type="entry name" value="HATPase_c"/>
    <property type="match status" value="1"/>
</dbReference>
<evidence type="ECO:0000256" key="11">
    <source>
        <dbReference type="ARBA" id="ARBA00022989"/>
    </source>
</evidence>
<evidence type="ECO:0000256" key="3">
    <source>
        <dbReference type="ARBA" id="ARBA00012438"/>
    </source>
</evidence>
<keyword evidence="5" id="KW-0597">Phosphoprotein</keyword>
<dbReference type="EMBL" id="JAUJFI010000021">
    <property type="protein sequence ID" value="MDQ2102406.1"/>
    <property type="molecule type" value="Genomic_DNA"/>
</dbReference>
<dbReference type="PROSITE" id="PS50112">
    <property type="entry name" value="PAS"/>
    <property type="match status" value="1"/>
</dbReference>
<comment type="subcellular location">
    <subcellularLocation>
        <location evidence="2">Cell membrane</location>
        <topology evidence="2">Multi-pass membrane protein</topology>
    </subcellularLocation>
</comment>
<dbReference type="InterPro" id="IPR005467">
    <property type="entry name" value="His_kinase_dom"/>
</dbReference>
<dbReference type="Pfam" id="PF13426">
    <property type="entry name" value="PAS_9"/>
    <property type="match status" value="1"/>
</dbReference>
<dbReference type="EC" id="2.7.13.3" evidence="3"/>
<feature type="domain" description="Histidine kinase" evidence="15">
    <location>
        <begin position="451"/>
        <end position="661"/>
    </location>
</feature>
<name>A0ABU0WE02_9PROT</name>
<evidence type="ECO:0000256" key="14">
    <source>
        <dbReference type="SAM" id="Phobius"/>
    </source>
</evidence>
<feature type="domain" description="PAS" evidence="16">
    <location>
        <begin position="313"/>
        <end position="358"/>
    </location>
</feature>
<dbReference type="SUPFAM" id="SSF47384">
    <property type="entry name" value="Homodimeric domain of signal transducing histidine kinase"/>
    <property type="match status" value="1"/>
</dbReference>
<keyword evidence="12" id="KW-0902">Two-component regulatory system</keyword>
<evidence type="ECO:0000256" key="6">
    <source>
        <dbReference type="ARBA" id="ARBA00022679"/>
    </source>
</evidence>
<evidence type="ECO:0000256" key="10">
    <source>
        <dbReference type="ARBA" id="ARBA00022840"/>
    </source>
</evidence>
<dbReference type="InterPro" id="IPR004358">
    <property type="entry name" value="Sig_transdc_His_kin-like_C"/>
</dbReference>
<evidence type="ECO:0000256" key="13">
    <source>
        <dbReference type="ARBA" id="ARBA00023136"/>
    </source>
</evidence>
<evidence type="ECO:0000256" key="2">
    <source>
        <dbReference type="ARBA" id="ARBA00004651"/>
    </source>
</evidence>